<dbReference type="Proteomes" id="UP000523955">
    <property type="component" value="Unassembled WGS sequence"/>
</dbReference>
<gene>
    <name evidence="3" type="ORF">H5V45_04885</name>
</gene>
<dbReference type="AlphaFoldDB" id="A0A7X0VB01"/>
<keyword evidence="4" id="KW-1185">Reference proteome</keyword>
<dbReference type="EMBL" id="JACKXE010000001">
    <property type="protein sequence ID" value="MBB6626653.1"/>
    <property type="molecule type" value="Genomic_DNA"/>
</dbReference>
<evidence type="ECO:0000256" key="2">
    <source>
        <dbReference type="SAM" id="Phobius"/>
    </source>
</evidence>
<evidence type="ECO:0000313" key="3">
    <source>
        <dbReference type="EMBL" id="MBB6626653.1"/>
    </source>
</evidence>
<feature type="transmembrane region" description="Helical" evidence="2">
    <location>
        <begin position="25"/>
        <end position="45"/>
    </location>
</feature>
<accession>A0A7X0VB01</accession>
<feature type="region of interest" description="Disordered" evidence="1">
    <location>
        <begin position="1"/>
        <end position="20"/>
    </location>
</feature>
<reference evidence="3 4" key="1">
    <citation type="submission" date="2020-08" db="EMBL/GenBank/DDBJ databases">
        <authorList>
            <person name="Seo M.-J."/>
        </authorList>
    </citation>
    <scope>NUCLEOTIDE SEQUENCE [LARGE SCALE GENOMIC DNA]</scope>
    <source>
        <strain evidence="3 4">KIGAM211</strain>
    </source>
</reference>
<sequence>MTALDTSPRPPSSEDTGRPTRLRRVALGALVLAVVAAVVAVGWTWRHPTAFEPYGGWGVGSTRATVGETMYVGVTYPDGRGESRVHLHGATPHGVSDSADSSGATFDYYLCTHVAGASYAPIGVVAEADFRQDCADPVAATDAMAWVGTQQLVVAITPTRAGTLVFHGFDLDYSDGWQDGAQWVGGDVSLLVSPGR</sequence>
<proteinExistence type="predicted"/>
<keyword evidence="2" id="KW-0812">Transmembrane</keyword>
<dbReference type="RefSeq" id="WP_185251904.1">
    <property type="nucleotide sequence ID" value="NZ_JACKXE010000001.1"/>
</dbReference>
<evidence type="ECO:0000256" key="1">
    <source>
        <dbReference type="SAM" id="MobiDB-lite"/>
    </source>
</evidence>
<keyword evidence="2" id="KW-0472">Membrane</keyword>
<protein>
    <submittedName>
        <fullName evidence="3">Uncharacterized protein</fullName>
    </submittedName>
</protein>
<keyword evidence="2" id="KW-1133">Transmembrane helix</keyword>
<name>A0A7X0VB01_9ACTN</name>
<comment type="caution">
    <text evidence="3">The sequence shown here is derived from an EMBL/GenBank/DDBJ whole genome shotgun (WGS) entry which is preliminary data.</text>
</comment>
<organism evidence="3 4">
    <name type="scientific">Nocardioides luti</name>
    <dbReference type="NCBI Taxonomy" id="2761101"/>
    <lineage>
        <taxon>Bacteria</taxon>
        <taxon>Bacillati</taxon>
        <taxon>Actinomycetota</taxon>
        <taxon>Actinomycetes</taxon>
        <taxon>Propionibacteriales</taxon>
        <taxon>Nocardioidaceae</taxon>
        <taxon>Nocardioides</taxon>
    </lineage>
</organism>
<evidence type="ECO:0000313" key="4">
    <source>
        <dbReference type="Proteomes" id="UP000523955"/>
    </source>
</evidence>